<organism evidence="2 3">
    <name type="scientific">Collybia nuda</name>
    <dbReference type="NCBI Taxonomy" id="64659"/>
    <lineage>
        <taxon>Eukaryota</taxon>
        <taxon>Fungi</taxon>
        <taxon>Dikarya</taxon>
        <taxon>Basidiomycota</taxon>
        <taxon>Agaricomycotina</taxon>
        <taxon>Agaricomycetes</taxon>
        <taxon>Agaricomycetidae</taxon>
        <taxon>Agaricales</taxon>
        <taxon>Tricholomatineae</taxon>
        <taxon>Clitocybaceae</taxon>
        <taxon>Collybia</taxon>
    </lineage>
</organism>
<feature type="chain" id="PRO_5040105552" description="Secreted protein" evidence="1">
    <location>
        <begin position="23"/>
        <end position="77"/>
    </location>
</feature>
<evidence type="ECO:0000256" key="1">
    <source>
        <dbReference type="SAM" id="SignalP"/>
    </source>
</evidence>
<sequence length="77" mass="8403">MRFGHVLVFYLIAAALTVEINAQPGLDTSVDSTVCDSILFTCFGGQTSYFQVVSSNESPLCTSQLLRGNRNKVNVTR</sequence>
<gene>
    <name evidence="2" type="ORF">BDZ94DRAFT_1249512</name>
</gene>
<protein>
    <recommendedName>
        <fullName evidence="4">Secreted protein</fullName>
    </recommendedName>
</protein>
<evidence type="ECO:0008006" key="4">
    <source>
        <dbReference type="Google" id="ProtNLM"/>
    </source>
</evidence>
<evidence type="ECO:0000313" key="2">
    <source>
        <dbReference type="EMBL" id="KAF9467052.1"/>
    </source>
</evidence>
<name>A0A9P5YDV1_9AGAR</name>
<dbReference type="AlphaFoldDB" id="A0A9P5YDV1"/>
<dbReference type="Proteomes" id="UP000807353">
    <property type="component" value="Unassembled WGS sequence"/>
</dbReference>
<evidence type="ECO:0000313" key="3">
    <source>
        <dbReference type="Proteomes" id="UP000807353"/>
    </source>
</evidence>
<dbReference type="EMBL" id="MU150238">
    <property type="protein sequence ID" value="KAF9467052.1"/>
    <property type="molecule type" value="Genomic_DNA"/>
</dbReference>
<keyword evidence="3" id="KW-1185">Reference proteome</keyword>
<accession>A0A9P5YDV1</accession>
<reference evidence="2" key="1">
    <citation type="submission" date="2020-11" db="EMBL/GenBank/DDBJ databases">
        <authorList>
            <consortium name="DOE Joint Genome Institute"/>
            <person name="Ahrendt S."/>
            <person name="Riley R."/>
            <person name="Andreopoulos W."/>
            <person name="Labutti K."/>
            <person name="Pangilinan J."/>
            <person name="Ruiz-Duenas F.J."/>
            <person name="Barrasa J.M."/>
            <person name="Sanchez-Garcia M."/>
            <person name="Camarero S."/>
            <person name="Miyauchi S."/>
            <person name="Serrano A."/>
            <person name="Linde D."/>
            <person name="Babiker R."/>
            <person name="Drula E."/>
            <person name="Ayuso-Fernandez I."/>
            <person name="Pacheco R."/>
            <person name="Padilla G."/>
            <person name="Ferreira P."/>
            <person name="Barriuso J."/>
            <person name="Kellner H."/>
            <person name="Castanera R."/>
            <person name="Alfaro M."/>
            <person name="Ramirez L."/>
            <person name="Pisabarro A.G."/>
            <person name="Kuo A."/>
            <person name="Tritt A."/>
            <person name="Lipzen A."/>
            <person name="He G."/>
            <person name="Yan M."/>
            <person name="Ng V."/>
            <person name="Cullen D."/>
            <person name="Martin F."/>
            <person name="Rosso M.-N."/>
            <person name="Henrissat B."/>
            <person name="Hibbett D."/>
            <person name="Martinez A.T."/>
            <person name="Grigoriev I.V."/>
        </authorList>
    </citation>
    <scope>NUCLEOTIDE SEQUENCE</scope>
    <source>
        <strain evidence="2">CBS 247.69</strain>
    </source>
</reference>
<keyword evidence="1" id="KW-0732">Signal</keyword>
<comment type="caution">
    <text evidence="2">The sequence shown here is derived from an EMBL/GenBank/DDBJ whole genome shotgun (WGS) entry which is preliminary data.</text>
</comment>
<proteinExistence type="predicted"/>
<feature type="signal peptide" evidence="1">
    <location>
        <begin position="1"/>
        <end position="22"/>
    </location>
</feature>